<evidence type="ECO:0000259" key="5">
    <source>
        <dbReference type="PROSITE" id="PS01124"/>
    </source>
</evidence>
<dbReference type="PANTHER" id="PTHR46796:SF2">
    <property type="entry name" value="TRANSCRIPTIONAL REGULATORY PROTEIN"/>
    <property type="match status" value="1"/>
</dbReference>
<evidence type="ECO:0000313" key="7">
    <source>
        <dbReference type="Proteomes" id="UP001203338"/>
    </source>
</evidence>
<dbReference type="RefSeq" id="WP_249701623.1">
    <property type="nucleotide sequence ID" value="NZ_JAMFLX010000038.1"/>
</dbReference>
<reference evidence="6 7" key="1">
    <citation type="submission" date="2022-05" db="EMBL/GenBank/DDBJ databases">
        <authorList>
            <person name="Park J.-S."/>
        </authorList>
    </citation>
    <scope>NUCLEOTIDE SEQUENCE [LARGE SCALE GENOMIC DNA]</scope>
    <source>
        <strain evidence="6 7">2012CJ34-2</strain>
    </source>
</reference>
<evidence type="ECO:0000256" key="3">
    <source>
        <dbReference type="ARBA" id="ARBA00023163"/>
    </source>
</evidence>
<name>A0ABT0PKN7_9GAMM</name>
<dbReference type="SMART" id="SM00342">
    <property type="entry name" value="HTH_ARAC"/>
    <property type="match status" value="1"/>
</dbReference>
<dbReference type="InterPro" id="IPR050204">
    <property type="entry name" value="AraC_XylS_family_regulators"/>
</dbReference>
<evidence type="ECO:0000256" key="1">
    <source>
        <dbReference type="ARBA" id="ARBA00023015"/>
    </source>
</evidence>
<evidence type="ECO:0000256" key="4">
    <source>
        <dbReference type="SAM" id="MobiDB-lite"/>
    </source>
</evidence>
<dbReference type="PROSITE" id="PS01124">
    <property type="entry name" value="HTH_ARAC_FAMILY_2"/>
    <property type="match status" value="1"/>
</dbReference>
<accession>A0ABT0PKN7</accession>
<keyword evidence="2" id="KW-0238">DNA-binding</keyword>
<feature type="region of interest" description="Disordered" evidence="4">
    <location>
        <begin position="319"/>
        <end position="339"/>
    </location>
</feature>
<evidence type="ECO:0000313" key="6">
    <source>
        <dbReference type="EMBL" id="MCL6271952.1"/>
    </source>
</evidence>
<feature type="domain" description="HTH araC/xylS-type" evidence="5">
    <location>
        <begin position="37"/>
        <end position="137"/>
    </location>
</feature>
<organism evidence="6 7">
    <name type="scientific">Parendozoicomonas callyspongiae</name>
    <dbReference type="NCBI Taxonomy" id="2942213"/>
    <lineage>
        <taxon>Bacteria</taxon>
        <taxon>Pseudomonadati</taxon>
        <taxon>Pseudomonadota</taxon>
        <taxon>Gammaproteobacteria</taxon>
        <taxon>Oceanospirillales</taxon>
        <taxon>Endozoicomonadaceae</taxon>
        <taxon>Parendozoicomonas</taxon>
    </lineage>
</organism>
<comment type="caution">
    <text evidence="6">The sequence shown here is derived from an EMBL/GenBank/DDBJ whole genome shotgun (WGS) entry which is preliminary data.</text>
</comment>
<dbReference type="Pfam" id="PF12833">
    <property type="entry name" value="HTH_18"/>
    <property type="match status" value="1"/>
</dbReference>
<dbReference type="EMBL" id="JAMFLX010000038">
    <property type="protein sequence ID" value="MCL6271952.1"/>
    <property type="molecule type" value="Genomic_DNA"/>
</dbReference>
<dbReference type="InterPro" id="IPR009057">
    <property type="entry name" value="Homeodomain-like_sf"/>
</dbReference>
<protein>
    <submittedName>
        <fullName evidence="6">Helix-turn-helix transcriptional regulator</fullName>
    </submittedName>
</protein>
<dbReference type="PANTHER" id="PTHR46796">
    <property type="entry name" value="HTH-TYPE TRANSCRIPTIONAL ACTIVATOR RHAS-RELATED"/>
    <property type="match status" value="1"/>
</dbReference>
<evidence type="ECO:0000256" key="2">
    <source>
        <dbReference type="ARBA" id="ARBA00023125"/>
    </source>
</evidence>
<dbReference type="Gene3D" id="1.10.10.60">
    <property type="entry name" value="Homeodomain-like"/>
    <property type="match status" value="2"/>
</dbReference>
<dbReference type="Proteomes" id="UP001203338">
    <property type="component" value="Unassembled WGS sequence"/>
</dbReference>
<keyword evidence="3" id="KW-0804">Transcription</keyword>
<dbReference type="InterPro" id="IPR018060">
    <property type="entry name" value="HTH_AraC"/>
</dbReference>
<keyword evidence="1" id="KW-0805">Transcription regulation</keyword>
<dbReference type="SUPFAM" id="SSF46689">
    <property type="entry name" value="Homeodomain-like"/>
    <property type="match status" value="2"/>
</dbReference>
<proteinExistence type="predicted"/>
<gene>
    <name evidence="6" type="ORF">M3P05_18695</name>
</gene>
<sequence>MDRSVTEKMAAPTSYANMVPEDYLLASLAPVWRVRMKRAIDFLQETITRIPPPSWEEVAEESAVSPFHFHRMFRAVFQETPSQYIRRLRTRRVINHLLQENSSVIEVAMRFGFSSSQALAKNLRREVGMSASEIRAISNSEDSTLKDKLLLKLGHPKSQSDQCIEAELAKNIVFRVEHSPEIFASVEEIDQIWFDALDSFYQRKLKDKPEPALIIGKTSDLGKNYNAQTFWIGRHVNDNKQANLIVPAGTYLCCDVVINSISAYTAIWDALYNKLLEDGLEPDSNGFTIDIIQNPKDVLSNSPGQVHIRLKLDEKRSAVEGHKPTPIRKKTGSRAARII</sequence>
<keyword evidence="7" id="KW-1185">Reference proteome</keyword>